<dbReference type="GO" id="GO:0016787">
    <property type="term" value="F:hydrolase activity"/>
    <property type="evidence" value="ECO:0007669"/>
    <property type="project" value="UniProtKB-KW"/>
</dbReference>
<keyword evidence="2 5" id="KW-0732">Signal</keyword>
<dbReference type="GO" id="GO:0046872">
    <property type="term" value="F:metal ion binding"/>
    <property type="evidence" value="ECO:0007669"/>
    <property type="project" value="UniProtKB-KW"/>
</dbReference>
<evidence type="ECO:0000256" key="4">
    <source>
        <dbReference type="ARBA" id="ARBA00023277"/>
    </source>
</evidence>
<dbReference type="PANTHER" id="PTHR46471:SF2">
    <property type="entry name" value="CHITIN DEACETYLASE-RELATED"/>
    <property type="match status" value="1"/>
</dbReference>
<organism evidence="6 7">
    <name type="scientific">Chryseolinea soli</name>
    <dbReference type="NCBI Taxonomy" id="2321403"/>
    <lineage>
        <taxon>Bacteria</taxon>
        <taxon>Pseudomonadati</taxon>
        <taxon>Bacteroidota</taxon>
        <taxon>Cytophagia</taxon>
        <taxon>Cytophagales</taxon>
        <taxon>Fulvivirgaceae</taxon>
        <taxon>Chryseolinea</taxon>
    </lineage>
</organism>
<dbReference type="KEGG" id="chk:D4L85_32490"/>
<dbReference type="EMBL" id="CP032382">
    <property type="protein sequence ID" value="AYB35014.1"/>
    <property type="molecule type" value="Genomic_DNA"/>
</dbReference>
<dbReference type="Proteomes" id="UP000266183">
    <property type="component" value="Chromosome"/>
</dbReference>
<dbReference type="AlphaFoldDB" id="A0A385SVN6"/>
<evidence type="ECO:0000256" key="1">
    <source>
        <dbReference type="ARBA" id="ARBA00022723"/>
    </source>
</evidence>
<evidence type="ECO:0000313" key="6">
    <source>
        <dbReference type="EMBL" id="AYB35014.1"/>
    </source>
</evidence>
<dbReference type="OrthoDB" id="115239at2"/>
<dbReference type="RefSeq" id="WP_119758265.1">
    <property type="nucleotide sequence ID" value="NZ_CP032382.1"/>
</dbReference>
<evidence type="ECO:0000313" key="7">
    <source>
        <dbReference type="Proteomes" id="UP000266183"/>
    </source>
</evidence>
<evidence type="ECO:0000256" key="3">
    <source>
        <dbReference type="ARBA" id="ARBA00022801"/>
    </source>
</evidence>
<sequence length="308" mass="35138">MKLYVLLCFLFLSTACVAQKEVAFTLDDVPNAGLYKQDGFRSRLLEKIDALALPVAIFSNEANLYNTAFAAENFKGLEKWILDKNITAGNHSFNHIGYTASGAAAFEESVLKGEVITANVLKRQGKTLKYFRFPFNDMGPDSAAHHHMRAFLENKGYTLTPFTIENSDWAYSALYEDALQHNDKAKAQQIGSTYVSTTLALFDYFETLCQQRFGRPIKHIYLCHDNALNTDYLQALVDGLRKKGYTFITLDKALQDDVYKQPEYYFGSAGFSWIYRWEADPEKRKALLRAEPENEEMVKAYEALQKKK</sequence>
<dbReference type="InterPro" id="IPR011330">
    <property type="entry name" value="Glyco_hydro/deAcase_b/a-brl"/>
</dbReference>
<feature type="signal peptide" evidence="5">
    <location>
        <begin position="1"/>
        <end position="18"/>
    </location>
</feature>
<keyword evidence="1" id="KW-0479">Metal-binding</keyword>
<evidence type="ECO:0000256" key="2">
    <source>
        <dbReference type="ARBA" id="ARBA00022729"/>
    </source>
</evidence>
<accession>A0A385SVN6</accession>
<name>A0A385SVN6_9BACT</name>
<keyword evidence="7" id="KW-1185">Reference proteome</keyword>
<proteinExistence type="predicted"/>
<evidence type="ECO:0000256" key="5">
    <source>
        <dbReference type="SAM" id="SignalP"/>
    </source>
</evidence>
<dbReference type="SUPFAM" id="SSF88713">
    <property type="entry name" value="Glycoside hydrolase/deacetylase"/>
    <property type="match status" value="1"/>
</dbReference>
<dbReference type="PANTHER" id="PTHR46471">
    <property type="entry name" value="CHITIN DEACETYLASE"/>
    <property type="match status" value="1"/>
</dbReference>
<dbReference type="GO" id="GO:0005975">
    <property type="term" value="P:carbohydrate metabolic process"/>
    <property type="evidence" value="ECO:0007669"/>
    <property type="project" value="InterPro"/>
</dbReference>
<reference evidence="7" key="1">
    <citation type="submission" date="2018-09" db="EMBL/GenBank/DDBJ databases">
        <title>Chryseolinea sp. KIS68-18 isolated from soil.</title>
        <authorList>
            <person name="Weon H.-Y."/>
            <person name="Kwon S.-W."/>
            <person name="Lee S.A."/>
        </authorList>
    </citation>
    <scope>NUCLEOTIDE SEQUENCE [LARGE SCALE GENOMIC DNA]</scope>
    <source>
        <strain evidence="7">KIS68-18</strain>
    </source>
</reference>
<keyword evidence="3" id="KW-0378">Hydrolase</keyword>
<feature type="chain" id="PRO_5017204775" evidence="5">
    <location>
        <begin position="19"/>
        <end position="308"/>
    </location>
</feature>
<keyword evidence="4" id="KW-0119">Carbohydrate metabolism</keyword>
<protein>
    <submittedName>
        <fullName evidence="6">Polysaccharide deacetylase</fullName>
    </submittedName>
</protein>
<gene>
    <name evidence="6" type="ORF">D4L85_32490</name>
</gene>
<dbReference type="PROSITE" id="PS51257">
    <property type="entry name" value="PROKAR_LIPOPROTEIN"/>
    <property type="match status" value="1"/>
</dbReference>
<dbReference type="Gene3D" id="3.20.20.370">
    <property type="entry name" value="Glycoside hydrolase/deacetylase"/>
    <property type="match status" value="1"/>
</dbReference>